<dbReference type="Gene3D" id="3.80.10.10">
    <property type="entry name" value="Ribonuclease Inhibitor"/>
    <property type="match status" value="1"/>
</dbReference>
<protein>
    <recommendedName>
        <fullName evidence="2">Dockerin domain-containing protein</fullName>
    </recommendedName>
</protein>
<dbReference type="PANTHER" id="PTHR45661:SF3">
    <property type="entry name" value="IG-LIKE DOMAIN-CONTAINING PROTEIN"/>
    <property type="match status" value="1"/>
</dbReference>
<dbReference type="Pfam" id="PF13306">
    <property type="entry name" value="LRR_5"/>
    <property type="match status" value="2"/>
</dbReference>
<organism evidence="3 4">
    <name type="scientific">Ruminococcus bromii</name>
    <dbReference type="NCBI Taxonomy" id="40518"/>
    <lineage>
        <taxon>Bacteria</taxon>
        <taxon>Bacillati</taxon>
        <taxon>Bacillota</taxon>
        <taxon>Clostridia</taxon>
        <taxon>Eubacteriales</taxon>
        <taxon>Oscillospiraceae</taxon>
        <taxon>Ruminococcus</taxon>
    </lineage>
</organism>
<proteinExistence type="predicted"/>
<feature type="domain" description="Dockerin" evidence="2">
    <location>
        <begin position="272"/>
        <end position="344"/>
    </location>
</feature>
<dbReference type="EMBL" id="SNUZ01000009">
    <property type="protein sequence ID" value="MCL3787774.1"/>
    <property type="molecule type" value="Genomic_DNA"/>
</dbReference>
<dbReference type="InterPro" id="IPR032675">
    <property type="entry name" value="LRR_dom_sf"/>
</dbReference>
<dbReference type="SUPFAM" id="SSF52058">
    <property type="entry name" value="L domain-like"/>
    <property type="match status" value="1"/>
</dbReference>
<dbReference type="Proteomes" id="UP001056693">
    <property type="component" value="Unassembled WGS sequence"/>
</dbReference>
<gene>
    <name evidence="3" type="ORF">E2N93_07110</name>
</gene>
<evidence type="ECO:0000256" key="1">
    <source>
        <dbReference type="SAM" id="SignalP"/>
    </source>
</evidence>
<dbReference type="PROSITE" id="PS51766">
    <property type="entry name" value="DOCKERIN"/>
    <property type="match status" value="1"/>
</dbReference>
<dbReference type="RefSeq" id="WP_249376762.1">
    <property type="nucleotide sequence ID" value="NZ_SNUZ01000009.1"/>
</dbReference>
<sequence length="344" mass="38171">MKNTKRITAIILSALMTVSAFSTLSVSAATVDSNAPVALADFQSQNDIKWNIDLNGTLHISGSGIINEDESSYDEEGIPWYEDRNRIKKVIVGEGITGVGNYAFWDCCNLESIEIPESVTYIGVFCFLLDTKLYSINVDSNNKYYSSVDGILLNKDKTEIVKYPNKMQSTYDIPNTVTDILPYAFRDDTNLQYISLPQNITTVGYGAFMDCPNLVKVTLPTELTTIDSDAFGYLFRMGGNIHVNDFKIYGYKNTAAEKYAQDNEFEFIALDDEAVTGDSNQDGIVNVNDVTYLQMHIAGNKNTDGSTLIDETNKSLFDCLDLNKDGKLTVADVTELQIYISTKG</sequence>
<feature type="signal peptide" evidence="1">
    <location>
        <begin position="1"/>
        <end position="28"/>
    </location>
</feature>
<accession>A0ABT0NI46</accession>
<dbReference type="InterPro" id="IPR036439">
    <property type="entry name" value="Dockerin_dom_sf"/>
</dbReference>
<evidence type="ECO:0000259" key="2">
    <source>
        <dbReference type="PROSITE" id="PS51766"/>
    </source>
</evidence>
<dbReference type="InterPro" id="IPR026906">
    <property type="entry name" value="LRR_5"/>
</dbReference>
<dbReference type="Gene3D" id="1.10.1330.10">
    <property type="entry name" value="Dockerin domain"/>
    <property type="match status" value="1"/>
</dbReference>
<evidence type="ECO:0000313" key="3">
    <source>
        <dbReference type="EMBL" id="MCL3787774.1"/>
    </source>
</evidence>
<dbReference type="InterPro" id="IPR018247">
    <property type="entry name" value="EF_Hand_1_Ca_BS"/>
</dbReference>
<name>A0ABT0NI46_9FIRM</name>
<dbReference type="SUPFAM" id="SSF63446">
    <property type="entry name" value="Type I dockerin domain"/>
    <property type="match status" value="1"/>
</dbReference>
<dbReference type="PROSITE" id="PS00018">
    <property type="entry name" value="EF_HAND_1"/>
    <property type="match status" value="1"/>
</dbReference>
<keyword evidence="4" id="KW-1185">Reference proteome</keyword>
<evidence type="ECO:0000313" key="4">
    <source>
        <dbReference type="Proteomes" id="UP001056693"/>
    </source>
</evidence>
<feature type="chain" id="PRO_5045995309" description="Dockerin domain-containing protein" evidence="1">
    <location>
        <begin position="29"/>
        <end position="344"/>
    </location>
</feature>
<keyword evidence="1" id="KW-0732">Signal</keyword>
<dbReference type="PANTHER" id="PTHR45661">
    <property type="entry name" value="SURFACE ANTIGEN"/>
    <property type="match status" value="1"/>
</dbReference>
<dbReference type="InterPro" id="IPR016134">
    <property type="entry name" value="Dockerin_dom"/>
</dbReference>
<dbReference type="InterPro" id="IPR053139">
    <property type="entry name" value="Surface_bspA-like"/>
</dbReference>
<dbReference type="CDD" id="cd14256">
    <property type="entry name" value="Dockerin_I"/>
    <property type="match status" value="1"/>
</dbReference>
<comment type="caution">
    <text evidence="3">The sequence shown here is derived from an EMBL/GenBank/DDBJ whole genome shotgun (WGS) entry which is preliminary data.</text>
</comment>
<reference evidence="3 4" key="1">
    <citation type="submission" date="2019-03" db="EMBL/GenBank/DDBJ databases">
        <authorList>
            <person name="Molinero N."/>
            <person name="Sanchez B."/>
            <person name="Walker A."/>
            <person name="Duncan S."/>
            <person name="Delgado S."/>
            <person name="Margolles A."/>
        </authorList>
    </citation>
    <scope>NUCLEOTIDE SEQUENCE [LARGE SCALE GENOMIC DNA]</scope>
    <source>
        <strain evidence="3 4">IPLA60002</strain>
    </source>
</reference>